<evidence type="ECO:0000313" key="2">
    <source>
        <dbReference type="Proteomes" id="UP000323234"/>
    </source>
</evidence>
<evidence type="ECO:0000313" key="1">
    <source>
        <dbReference type="EMBL" id="XBN38507.1"/>
    </source>
</evidence>
<dbReference type="Proteomes" id="UP000323234">
    <property type="component" value="Chromosome"/>
</dbReference>
<gene>
    <name evidence="1" type="ORF">F0320_14375</name>
</gene>
<keyword evidence="2" id="KW-1185">Reference proteome</keyword>
<reference evidence="1" key="1">
    <citation type="submission" date="2023-05" db="EMBL/GenBank/DDBJ databases">
        <title>Complete genome sequence data from fresh produce 2nd batch.</title>
        <authorList>
            <person name="Stein M."/>
            <person name="Cho G.-S."/>
            <person name="Brinks E."/>
            <person name="Franz C.M.A.P."/>
        </authorList>
    </citation>
    <scope>NUCLEOTIDE SEQUENCE [LARGE SCALE GENOMIC DNA]</scope>
    <source>
        <strain evidence="1">E1</strain>
    </source>
</reference>
<proteinExistence type="predicted"/>
<name>A0AAU7IXI9_9ENTR</name>
<dbReference type="KEGG" id="edy:F0320_14375"/>
<dbReference type="EMBL" id="CP126604">
    <property type="protein sequence ID" value="XBN38507.1"/>
    <property type="molecule type" value="Genomic_DNA"/>
</dbReference>
<dbReference type="RefSeq" id="WP_149323823.1">
    <property type="nucleotide sequence ID" value="NZ_CP126604.1"/>
</dbReference>
<dbReference type="AlphaFoldDB" id="A0AAU7IXI9"/>
<organism evidence="1 2">
    <name type="scientific">Enterobacter dykesii</name>
    <dbReference type="NCBI Taxonomy" id="2797506"/>
    <lineage>
        <taxon>Bacteria</taxon>
        <taxon>Pseudomonadati</taxon>
        <taxon>Pseudomonadota</taxon>
        <taxon>Gammaproteobacteria</taxon>
        <taxon>Enterobacterales</taxon>
        <taxon>Enterobacteriaceae</taxon>
        <taxon>Enterobacter</taxon>
    </lineage>
</organism>
<protein>
    <submittedName>
        <fullName evidence="1">Uncharacterized protein</fullName>
    </submittedName>
</protein>
<accession>A0AAU7IXI9</accession>
<sequence length="195" mass="22122">MIYLRQINHSDTGGILCEKVTGNSQTTNSLTAESLTVRSTLPEVNTSGAEAPDLSRFYKARSRDTSLIETAKKMLVHGYTPGKTALLLRLPYDLVKGLYDNSWNPRCRKISNTSQYATKRMARMYYESGAMLAKICADLQLPLFTVVTLLKREGITEKEMASRMPDHTDPLFVAYRETVARKQKSPQRRSPRLHY</sequence>